<evidence type="ECO:0000256" key="3">
    <source>
        <dbReference type="SAM" id="Coils"/>
    </source>
</evidence>
<dbReference type="Gene3D" id="1.10.287.370">
    <property type="match status" value="1"/>
</dbReference>
<protein>
    <recommendedName>
        <fullName evidence="6">Prefoldin subunit 1</fullName>
    </recommendedName>
</protein>
<dbReference type="GO" id="GO:0051082">
    <property type="term" value="F:unfolded protein binding"/>
    <property type="evidence" value="ECO:0007669"/>
    <property type="project" value="InterPro"/>
</dbReference>
<dbReference type="SUPFAM" id="SSF46579">
    <property type="entry name" value="Prefoldin"/>
    <property type="match status" value="1"/>
</dbReference>
<dbReference type="InterPro" id="IPR009053">
    <property type="entry name" value="Prefoldin"/>
</dbReference>
<dbReference type="PANTHER" id="PTHR20903">
    <property type="entry name" value="PREFOLDIN SUBUNIT 1-RELATED"/>
    <property type="match status" value="1"/>
</dbReference>
<evidence type="ECO:0008006" key="6">
    <source>
        <dbReference type="Google" id="ProtNLM"/>
    </source>
</evidence>
<keyword evidence="3" id="KW-0175">Coiled coil</keyword>
<dbReference type="GO" id="GO:0005737">
    <property type="term" value="C:cytoplasm"/>
    <property type="evidence" value="ECO:0007669"/>
    <property type="project" value="TreeGrafter"/>
</dbReference>
<evidence type="ECO:0000256" key="2">
    <source>
        <dbReference type="ARBA" id="ARBA00023186"/>
    </source>
</evidence>
<comment type="similarity">
    <text evidence="1">Belongs to the prefoldin subunit beta family.</text>
</comment>
<dbReference type="OMA" id="REMIQQK"/>
<dbReference type="AlphaFoldDB" id="A0A8T2PYM0"/>
<dbReference type="InterPro" id="IPR002777">
    <property type="entry name" value="PFD_beta-like"/>
</dbReference>
<keyword evidence="2" id="KW-0143">Chaperone</keyword>
<dbReference type="OrthoDB" id="5242628at2759"/>
<organism evidence="4 5">
    <name type="scientific">Ceratopteris richardii</name>
    <name type="common">Triangle waterfern</name>
    <dbReference type="NCBI Taxonomy" id="49495"/>
    <lineage>
        <taxon>Eukaryota</taxon>
        <taxon>Viridiplantae</taxon>
        <taxon>Streptophyta</taxon>
        <taxon>Embryophyta</taxon>
        <taxon>Tracheophyta</taxon>
        <taxon>Polypodiopsida</taxon>
        <taxon>Polypodiidae</taxon>
        <taxon>Polypodiales</taxon>
        <taxon>Pteridineae</taxon>
        <taxon>Pteridaceae</taxon>
        <taxon>Parkerioideae</taxon>
        <taxon>Ceratopteris</taxon>
    </lineage>
</organism>
<dbReference type="GO" id="GO:0009409">
    <property type="term" value="P:response to cold"/>
    <property type="evidence" value="ECO:0007669"/>
    <property type="project" value="UniProtKB-ARBA"/>
</dbReference>
<evidence type="ECO:0000256" key="1">
    <source>
        <dbReference type="ARBA" id="ARBA00008045"/>
    </source>
</evidence>
<gene>
    <name evidence="4" type="ORF">KP509_39G010300</name>
</gene>
<dbReference type="CDD" id="cd23164">
    <property type="entry name" value="Prefoldin_1"/>
    <property type="match status" value="1"/>
</dbReference>
<evidence type="ECO:0000313" key="4">
    <source>
        <dbReference type="EMBL" id="KAH7276515.1"/>
    </source>
</evidence>
<evidence type="ECO:0000313" key="5">
    <source>
        <dbReference type="Proteomes" id="UP000825935"/>
    </source>
</evidence>
<sequence>MADINKEAFVELQNKLVETSSKLKQVQMQIRSKEVEKKRAILTLEELKGLPETNTYKSVGKAFILEPQENLIKEYEGRSKECESTLGTLQTSLEYLERQMREVENNLKELLHQTPGLAQQVMALTV</sequence>
<dbReference type="EMBL" id="CM035444">
    <property type="protein sequence ID" value="KAH7276515.1"/>
    <property type="molecule type" value="Genomic_DNA"/>
</dbReference>
<proteinExistence type="inferred from homology"/>
<dbReference type="GO" id="GO:0044183">
    <property type="term" value="F:protein folding chaperone"/>
    <property type="evidence" value="ECO:0007669"/>
    <property type="project" value="TreeGrafter"/>
</dbReference>
<reference evidence="4" key="1">
    <citation type="submission" date="2021-08" db="EMBL/GenBank/DDBJ databases">
        <title>WGS assembly of Ceratopteris richardii.</title>
        <authorList>
            <person name="Marchant D.B."/>
            <person name="Chen G."/>
            <person name="Jenkins J."/>
            <person name="Shu S."/>
            <person name="Leebens-Mack J."/>
            <person name="Grimwood J."/>
            <person name="Schmutz J."/>
            <person name="Soltis P."/>
            <person name="Soltis D."/>
            <person name="Chen Z.-H."/>
        </authorList>
    </citation>
    <scope>NUCLEOTIDE SEQUENCE</scope>
    <source>
        <strain evidence="4">Whitten #5841</strain>
        <tissue evidence="4">Leaf</tissue>
    </source>
</reference>
<name>A0A8T2PYM0_CERRI</name>
<feature type="coiled-coil region" evidence="3">
    <location>
        <begin position="86"/>
        <end position="113"/>
    </location>
</feature>
<dbReference type="Proteomes" id="UP000825935">
    <property type="component" value="Chromosome 39"/>
</dbReference>
<dbReference type="Pfam" id="PF01920">
    <property type="entry name" value="Prefoldin_2"/>
    <property type="match status" value="1"/>
</dbReference>
<accession>A0A8T2PYM0</accession>
<dbReference type="PANTHER" id="PTHR20903:SF0">
    <property type="entry name" value="PREFOLDIN SUBUNIT 1"/>
    <property type="match status" value="1"/>
</dbReference>
<comment type="caution">
    <text evidence="4">The sequence shown here is derived from an EMBL/GenBank/DDBJ whole genome shotgun (WGS) entry which is preliminary data.</text>
</comment>
<keyword evidence="5" id="KW-1185">Reference proteome</keyword>
<dbReference type="GO" id="GO:0016272">
    <property type="term" value="C:prefoldin complex"/>
    <property type="evidence" value="ECO:0007669"/>
    <property type="project" value="InterPro"/>
</dbReference>